<dbReference type="AlphaFoldDB" id="A0A0B7KKE7"/>
<accession>A0A0B7KKE7</accession>
<gene>
    <name evidence="2" type="ORF">BN869_000011338_1</name>
</gene>
<sequence length="65" mass="7232">MRRGTEKRLHKVTPLAANTSISTSAEDIHQPRTRSRSLGATTRREGNITLHAKEHPMIIPSCPNC</sequence>
<organism evidence="2">
    <name type="scientific">Bionectria ochroleuca</name>
    <name type="common">Gliocladium roseum</name>
    <dbReference type="NCBI Taxonomy" id="29856"/>
    <lineage>
        <taxon>Eukaryota</taxon>
        <taxon>Fungi</taxon>
        <taxon>Dikarya</taxon>
        <taxon>Ascomycota</taxon>
        <taxon>Pezizomycotina</taxon>
        <taxon>Sordariomycetes</taxon>
        <taxon>Hypocreomycetidae</taxon>
        <taxon>Hypocreales</taxon>
        <taxon>Bionectriaceae</taxon>
        <taxon>Clonostachys</taxon>
    </lineage>
</organism>
<name>A0A0B7KKE7_BIOOC</name>
<feature type="region of interest" description="Disordered" evidence="1">
    <location>
        <begin position="1"/>
        <end position="44"/>
    </location>
</feature>
<evidence type="ECO:0000256" key="1">
    <source>
        <dbReference type="SAM" id="MobiDB-lite"/>
    </source>
</evidence>
<evidence type="ECO:0000313" key="2">
    <source>
        <dbReference type="EMBL" id="CEO55280.1"/>
    </source>
</evidence>
<dbReference type="EMBL" id="CDPU01000050">
    <property type="protein sequence ID" value="CEO55280.1"/>
    <property type="molecule type" value="Genomic_DNA"/>
</dbReference>
<reference evidence="2" key="1">
    <citation type="submission" date="2015-01" db="EMBL/GenBank/DDBJ databases">
        <authorList>
            <person name="Durling Mikael"/>
        </authorList>
    </citation>
    <scope>NUCLEOTIDE SEQUENCE</scope>
</reference>
<protein>
    <submittedName>
        <fullName evidence="2">Uncharacterized protein</fullName>
    </submittedName>
</protein>
<feature type="compositionally biased region" description="Polar residues" evidence="1">
    <location>
        <begin position="16"/>
        <end position="25"/>
    </location>
</feature>
<proteinExistence type="predicted"/>